<accession>B4JD37</accession>
<dbReference type="Proteomes" id="UP000001070">
    <property type="component" value="Unassembled WGS sequence"/>
</dbReference>
<proteinExistence type="predicted"/>
<evidence type="ECO:0000313" key="1">
    <source>
        <dbReference type="EMBL" id="EDW04281.1"/>
    </source>
</evidence>
<reference evidence="1 2" key="1">
    <citation type="journal article" date="2007" name="Nature">
        <title>Evolution of genes and genomes on the Drosophila phylogeny.</title>
        <authorList>
            <consortium name="Drosophila 12 Genomes Consortium"/>
            <person name="Clark A.G."/>
            <person name="Eisen M.B."/>
            <person name="Smith D.R."/>
            <person name="Bergman C.M."/>
            <person name="Oliver B."/>
            <person name="Markow T.A."/>
            <person name="Kaufman T.C."/>
            <person name="Kellis M."/>
            <person name="Gelbart W."/>
            <person name="Iyer V.N."/>
            <person name="Pollard D.A."/>
            <person name="Sackton T.B."/>
            <person name="Larracuente A.M."/>
            <person name="Singh N.D."/>
            <person name="Abad J.P."/>
            <person name="Abt D.N."/>
            <person name="Adryan B."/>
            <person name="Aguade M."/>
            <person name="Akashi H."/>
            <person name="Anderson W.W."/>
            <person name="Aquadro C.F."/>
            <person name="Ardell D.H."/>
            <person name="Arguello R."/>
            <person name="Artieri C.G."/>
            <person name="Barbash D.A."/>
            <person name="Barker D."/>
            <person name="Barsanti P."/>
            <person name="Batterham P."/>
            <person name="Batzoglou S."/>
            <person name="Begun D."/>
            <person name="Bhutkar A."/>
            <person name="Blanco E."/>
            <person name="Bosak S.A."/>
            <person name="Bradley R.K."/>
            <person name="Brand A.D."/>
            <person name="Brent M.R."/>
            <person name="Brooks A.N."/>
            <person name="Brown R.H."/>
            <person name="Butlin R.K."/>
            <person name="Caggese C."/>
            <person name="Calvi B.R."/>
            <person name="Bernardo de Carvalho A."/>
            <person name="Caspi A."/>
            <person name="Castrezana S."/>
            <person name="Celniker S.E."/>
            <person name="Chang J.L."/>
            <person name="Chapple C."/>
            <person name="Chatterji S."/>
            <person name="Chinwalla A."/>
            <person name="Civetta A."/>
            <person name="Clifton S.W."/>
            <person name="Comeron J.M."/>
            <person name="Costello J.C."/>
            <person name="Coyne J.A."/>
            <person name="Daub J."/>
            <person name="David R.G."/>
            <person name="Delcher A.L."/>
            <person name="Delehaunty K."/>
            <person name="Do C.B."/>
            <person name="Ebling H."/>
            <person name="Edwards K."/>
            <person name="Eickbush T."/>
            <person name="Evans J.D."/>
            <person name="Filipski A."/>
            <person name="Findeiss S."/>
            <person name="Freyhult E."/>
            <person name="Fulton L."/>
            <person name="Fulton R."/>
            <person name="Garcia A.C."/>
            <person name="Gardiner A."/>
            <person name="Garfield D.A."/>
            <person name="Garvin B.E."/>
            <person name="Gibson G."/>
            <person name="Gilbert D."/>
            <person name="Gnerre S."/>
            <person name="Godfrey J."/>
            <person name="Good R."/>
            <person name="Gotea V."/>
            <person name="Gravely B."/>
            <person name="Greenberg A.J."/>
            <person name="Griffiths-Jones S."/>
            <person name="Gross S."/>
            <person name="Guigo R."/>
            <person name="Gustafson E.A."/>
            <person name="Haerty W."/>
            <person name="Hahn M.W."/>
            <person name="Halligan D.L."/>
            <person name="Halpern A.L."/>
            <person name="Halter G.M."/>
            <person name="Han M.V."/>
            <person name="Heger A."/>
            <person name="Hillier L."/>
            <person name="Hinrichs A.S."/>
            <person name="Holmes I."/>
            <person name="Hoskins R.A."/>
            <person name="Hubisz M.J."/>
            <person name="Hultmark D."/>
            <person name="Huntley M.A."/>
            <person name="Jaffe D.B."/>
            <person name="Jagadeeshan S."/>
            <person name="Jeck W.R."/>
            <person name="Johnson J."/>
            <person name="Jones C.D."/>
            <person name="Jordan W.C."/>
            <person name="Karpen G.H."/>
            <person name="Kataoka E."/>
            <person name="Keightley P.D."/>
            <person name="Kheradpour P."/>
            <person name="Kirkness E.F."/>
            <person name="Koerich L.B."/>
            <person name="Kristiansen K."/>
            <person name="Kudrna D."/>
            <person name="Kulathinal R.J."/>
            <person name="Kumar S."/>
            <person name="Kwok R."/>
            <person name="Lander E."/>
            <person name="Langley C.H."/>
            <person name="Lapoint R."/>
            <person name="Lazzaro B.P."/>
            <person name="Lee S.J."/>
            <person name="Levesque L."/>
            <person name="Li R."/>
            <person name="Lin C.F."/>
            <person name="Lin M.F."/>
            <person name="Lindblad-Toh K."/>
            <person name="Llopart A."/>
            <person name="Long M."/>
            <person name="Low L."/>
            <person name="Lozovsky E."/>
            <person name="Lu J."/>
            <person name="Luo M."/>
            <person name="Machado C.A."/>
            <person name="Makalowski W."/>
            <person name="Marzo M."/>
            <person name="Matsuda M."/>
            <person name="Matzkin L."/>
            <person name="McAllister B."/>
            <person name="McBride C.S."/>
            <person name="McKernan B."/>
            <person name="McKernan K."/>
            <person name="Mendez-Lago M."/>
            <person name="Minx P."/>
            <person name="Mollenhauer M.U."/>
            <person name="Montooth K."/>
            <person name="Mount S.M."/>
            <person name="Mu X."/>
            <person name="Myers E."/>
            <person name="Negre B."/>
            <person name="Newfeld S."/>
            <person name="Nielsen R."/>
            <person name="Noor M.A."/>
            <person name="O'Grady P."/>
            <person name="Pachter L."/>
            <person name="Papaceit M."/>
            <person name="Parisi M.J."/>
            <person name="Parisi M."/>
            <person name="Parts L."/>
            <person name="Pedersen J.S."/>
            <person name="Pesole G."/>
            <person name="Phillippy A.M."/>
            <person name="Ponting C.P."/>
            <person name="Pop M."/>
            <person name="Porcelli D."/>
            <person name="Powell J.R."/>
            <person name="Prohaska S."/>
            <person name="Pruitt K."/>
            <person name="Puig M."/>
            <person name="Quesneville H."/>
            <person name="Ram K.R."/>
            <person name="Rand D."/>
            <person name="Rasmussen M.D."/>
            <person name="Reed L.K."/>
            <person name="Reenan R."/>
            <person name="Reily A."/>
            <person name="Remington K.A."/>
            <person name="Rieger T.T."/>
            <person name="Ritchie M.G."/>
            <person name="Robin C."/>
            <person name="Rogers Y.H."/>
            <person name="Rohde C."/>
            <person name="Rozas J."/>
            <person name="Rubenfield M.J."/>
            <person name="Ruiz A."/>
            <person name="Russo S."/>
            <person name="Salzberg S.L."/>
            <person name="Sanchez-Gracia A."/>
            <person name="Saranga D.J."/>
            <person name="Sato H."/>
            <person name="Schaeffer S.W."/>
            <person name="Schatz M.C."/>
            <person name="Schlenke T."/>
            <person name="Schwartz R."/>
            <person name="Segarra C."/>
            <person name="Singh R.S."/>
            <person name="Sirot L."/>
            <person name="Sirota M."/>
            <person name="Sisneros N.B."/>
            <person name="Smith C.D."/>
            <person name="Smith T.F."/>
            <person name="Spieth J."/>
            <person name="Stage D.E."/>
            <person name="Stark A."/>
            <person name="Stephan W."/>
            <person name="Strausberg R.L."/>
            <person name="Strempel S."/>
            <person name="Sturgill D."/>
            <person name="Sutton G."/>
            <person name="Sutton G.G."/>
            <person name="Tao W."/>
            <person name="Teichmann S."/>
            <person name="Tobari Y.N."/>
            <person name="Tomimura Y."/>
            <person name="Tsolas J.M."/>
            <person name="Valente V.L."/>
            <person name="Venter E."/>
            <person name="Venter J.C."/>
            <person name="Vicario S."/>
            <person name="Vieira F.G."/>
            <person name="Vilella A.J."/>
            <person name="Villasante A."/>
            <person name="Walenz B."/>
            <person name="Wang J."/>
            <person name="Wasserman M."/>
            <person name="Watts T."/>
            <person name="Wilson D."/>
            <person name="Wilson R.K."/>
            <person name="Wing R.A."/>
            <person name="Wolfner M.F."/>
            <person name="Wong A."/>
            <person name="Wong G.K."/>
            <person name="Wu C.I."/>
            <person name="Wu G."/>
            <person name="Yamamoto D."/>
            <person name="Yang H.P."/>
            <person name="Yang S.P."/>
            <person name="Yorke J.A."/>
            <person name="Yoshida K."/>
            <person name="Zdobnov E."/>
            <person name="Zhang P."/>
            <person name="Zhang Y."/>
            <person name="Zimin A.V."/>
            <person name="Baldwin J."/>
            <person name="Abdouelleil A."/>
            <person name="Abdulkadir J."/>
            <person name="Abebe A."/>
            <person name="Abera B."/>
            <person name="Abreu J."/>
            <person name="Acer S.C."/>
            <person name="Aftuck L."/>
            <person name="Alexander A."/>
            <person name="An P."/>
            <person name="Anderson E."/>
            <person name="Anderson S."/>
            <person name="Arachi H."/>
            <person name="Azer M."/>
            <person name="Bachantsang P."/>
            <person name="Barry A."/>
            <person name="Bayul T."/>
            <person name="Berlin A."/>
            <person name="Bessette D."/>
            <person name="Bloom T."/>
            <person name="Blye J."/>
            <person name="Boguslavskiy L."/>
            <person name="Bonnet C."/>
            <person name="Boukhgalter B."/>
            <person name="Bourzgui I."/>
            <person name="Brown A."/>
            <person name="Cahill P."/>
            <person name="Channer S."/>
            <person name="Cheshatsang Y."/>
            <person name="Chuda L."/>
            <person name="Citroen M."/>
            <person name="Collymore A."/>
            <person name="Cooke P."/>
            <person name="Costello M."/>
            <person name="D'Aco K."/>
            <person name="Daza R."/>
            <person name="De Haan G."/>
            <person name="DeGray S."/>
            <person name="DeMaso C."/>
            <person name="Dhargay N."/>
            <person name="Dooley K."/>
            <person name="Dooley E."/>
            <person name="Doricent M."/>
            <person name="Dorje P."/>
            <person name="Dorjee K."/>
            <person name="Dupes A."/>
            <person name="Elong R."/>
            <person name="Falk J."/>
            <person name="Farina A."/>
            <person name="Faro S."/>
            <person name="Ferguson D."/>
            <person name="Fisher S."/>
            <person name="Foley C.D."/>
            <person name="Franke A."/>
            <person name="Friedrich D."/>
            <person name="Gadbois L."/>
            <person name="Gearin G."/>
            <person name="Gearin C.R."/>
            <person name="Giannoukos G."/>
            <person name="Goode T."/>
            <person name="Graham J."/>
            <person name="Grandbois E."/>
            <person name="Grewal S."/>
            <person name="Gyaltsen K."/>
            <person name="Hafez N."/>
            <person name="Hagos B."/>
            <person name="Hall J."/>
            <person name="Henson C."/>
            <person name="Hollinger A."/>
            <person name="Honan T."/>
            <person name="Huard M.D."/>
            <person name="Hughes L."/>
            <person name="Hurhula B."/>
            <person name="Husby M.E."/>
            <person name="Kamat A."/>
            <person name="Kanga B."/>
            <person name="Kashin S."/>
            <person name="Khazanovich D."/>
            <person name="Kisner P."/>
            <person name="Lance K."/>
            <person name="Lara M."/>
            <person name="Lee W."/>
            <person name="Lennon N."/>
            <person name="Letendre F."/>
            <person name="LeVine R."/>
            <person name="Lipovsky A."/>
            <person name="Liu X."/>
            <person name="Liu J."/>
            <person name="Liu S."/>
            <person name="Lokyitsang T."/>
            <person name="Lokyitsang Y."/>
            <person name="Lubonja R."/>
            <person name="Lui A."/>
            <person name="MacDonald P."/>
            <person name="Magnisalis V."/>
            <person name="Maru K."/>
            <person name="Matthews C."/>
            <person name="McCusker W."/>
            <person name="McDonough S."/>
            <person name="Mehta T."/>
            <person name="Meldrim J."/>
            <person name="Meneus L."/>
            <person name="Mihai O."/>
            <person name="Mihalev A."/>
            <person name="Mihova T."/>
            <person name="Mittelman R."/>
            <person name="Mlenga V."/>
            <person name="Montmayeur A."/>
            <person name="Mulrain L."/>
            <person name="Navidi A."/>
            <person name="Naylor J."/>
            <person name="Negash T."/>
            <person name="Nguyen T."/>
            <person name="Nguyen N."/>
            <person name="Nicol R."/>
            <person name="Norbu C."/>
            <person name="Norbu N."/>
            <person name="Novod N."/>
            <person name="O'Neill B."/>
            <person name="Osman S."/>
            <person name="Markiewicz E."/>
            <person name="Oyono O.L."/>
            <person name="Patti C."/>
            <person name="Phunkhang P."/>
            <person name="Pierre F."/>
            <person name="Priest M."/>
            <person name="Raghuraman S."/>
            <person name="Rege F."/>
            <person name="Reyes R."/>
            <person name="Rise C."/>
            <person name="Rogov P."/>
            <person name="Ross K."/>
            <person name="Ryan E."/>
            <person name="Settipalli S."/>
            <person name="Shea T."/>
            <person name="Sherpa N."/>
            <person name="Shi L."/>
            <person name="Shih D."/>
            <person name="Sparrow T."/>
            <person name="Spaulding J."/>
            <person name="Stalker J."/>
            <person name="Stange-Thomann N."/>
            <person name="Stavropoulos S."/>
            <person name="Stone C."/>
            <person name="Strader C."/>
            <person name="Tesfaye S."/>
            <person name="Thomson T."/>
            <person name="Thoulutsang Y."/>
            <person name="Thoulutsang D."/>
            <person name="Topham K."/>
            <person name="Topping I."/>
            <person name="Tsamla T."/>
            <person name="Vassiliev H."/>
            <person name="Vo A."/>
            <person name="Wangchuk T."/>
            <person name="Wangdi T."/>
            <person name="Weiand M."/>
            <person name="Wilkinson J."/>
            <person name="Wilson A."/>
            <person name="Yadav S."/>
            <person name="Young G."/>
            <person name="Yu Q."/>
            <person name="Zembek L."/>
            <person name="Zhong D."/>
            <person name="Zimmer A."/>
            <person name="Zwirko Z."/>
            <person name="Jaffe D.B."/>
            <person name="Alvarez P."/>
            <person name="Brockman W."/>
            <person name="Butler J."/>
            <person name="Chin C."/>
            <person name="Gnerre S."/>
            <person name="Grabherr M."/>
            <person name="Kleber M."/>
            <person name="Mauceli E."/>
            <person name="MacCallum I."/>
        </authorList>
    </citation>
    <scope>NUCLEOTIDE SEQUENCE [LARGE SCALE GENOMIC DNA]</scope>
    <source>
        <strain evidence="2">Tucson 15287-2541.00</strain>
    </source>
</reference>
<gene>
    <name evidence="1" type="primary">Dgri\GH10065</name>
    <name evidence="1" type="ORF">Dgri_GH10065</name>
</gene>
<sequence length="190" mass="21935">MNKKSSLQQHPKNGNGHRTLICNNGQRTLKKQQFSNTVKRCKQLPINQRVWRKIIVLPKAKIPLPRLFCTDRKTGLPVGYERRVSRIMHYVNPQLSKSPCTEHLMEKLLAGTLTDFLESCCCTSSCPQYLNNQLRSILKGSKFSQQDECIYRDELSQFHCACKRGSVIPEPPSPTYKSKFNYNSLMIYSH</sequence>
<dbReference type="PhylomeDB" id="B4JD37"/>
<protein>
    <submittedName>
        <fullName evidence="1">GH10065</fullName>
    </submittedName>
</protein>
<keyword evidence="2" id="KW-1185">Reference proteome</keyword>
<name>B4JD37_DROGR</name>
<dbReference type="EMBL" id="CH916368">
    <property type="protein sequence ID" value="EDW04281.1"/>
    <property type="molecule type" value="Genomic_DNA"/>
</dbReference>
<dbReference type="STRING" id="7222.B4JD37"/>
<dbReference type="eggNOG" id="ENOG502QYC8">
    <property type="taxonomic scope" value="Eukaryota"/>
</dbReference>
<dbReference type="OrthoDB" id="7864363at2759"/>
<dbReference type="HOGENOM" id="CLU_116000_0_0_1"/>
<dbReference type="InParanoid" id="B4JD37"/>
<organism evidence="2">
    <name type="scientific">Drosophila grimshawi</name>
    <name type="common">Hawaiian fruit fly</name>
    <name type="synonym">Idiomyia grimshawi</name>
    <dbReference type="NCBI Taxonomy" id="7222"/>
    <lineage>
        <taxon>Eukaryota</taxon>
        <taxon>Metazoa</taxon>
        <taxon>Ecdysozoa</taxon>
        <taxon>Arthropoda</taxon>
        <taxon>Hexapoda</taxon>
        <taxon>Insecta</taxon>
        <taxon>Pterygota</taxon>
        <taxon>Neoptera</taxon>
        <taxon>Endopterygota</taxon>
        <taxon>Diptera</taxon>
        <taxon>Brachycera</taxon>
        <taxon>Muscomorpha</taxon>
        <taxon>Ephydroidea</taxon>
        <taxon>Drosophilidae</taxon>
        <taxon>Drosophila</taxon>
        <taxon>Hawaiian Drosophila</taxon>
    </lineage>
</organism>
<evidence type="ECO:0000313" key="2">
    <source>
        <dbReference type="Proteomes" id="UP000001070"/>
    </source>
</evidence>
<dbReference type="KEGG" id="dgr:6561775"/>
<dbReference type="OMA" id="MHYVNPH"/>
<dbReference type="AlphaFoldDB" id="B4JD37"/>